<feature type="compositionally biased region" description="Low complexity" evidence="1">
    <location>
        <begin position="150"/>
        <end position="159"/>
    </location>
</feature>
<feature type="compositionally biased region" description="Basic and acidic residues" evidence="1">
    <location>
        <begin position="285"/>
        <end position="297"/>
    </location>
</feature>
<evidence type="ECO:0000256" key="1">
    <source>
        <dbReference type="SAM" id="MobiDB-lite"/>
    </source>
</evidence>
<dbReference type="InterPro" id="IPR053019">
    <property type="entry name" value="GATA_zinc_finger"/>
</dbReference>
<dbReference type="EMBL" id="KV784360">
    <property type="protein sequence ID" value="OEU14890.1"/>
    <property type="molecule type" value="Genomic_DNA"/>
</dbReference>
<dbReference type="AlphaFoldDB" id="A0A1E7F9N3"/>
<feature type="region of interest" description="Disordered" evidence="1">
    <location>
        <begin position="100"/>
        <end position="119"/>
    </location>
</feature>
<sequence>MVKKNYKTKGRQSNGYEGGSYKSLRAIHQHELNNAVNDAIRWTRQETSWTQERQKQQQKERPRFTTCLDATNNSLRHIVRDRKLEDSYFLRERRRRNGFLLPSINTTPTTTQSTEAEGGGLVHPPGWILRYNNNNNNNNNQESPSSLSDNNKNNNNSNNVNVNVKVQKLQHLSLIVFSNYIQDYLNVMGYQTLQTIVSLLSSNCLMELSILLCTSSSTGITNDDLAVLLGQHSHVERLCLRGSNGSGDSDNSATTATTRSTNLTDAGILKLIPKTTILQRRHRHKNEDNNDNNKKDNNEDDNDNERVLELVSCDSSSSSSEEDGINGIGTADVILRWFDKCSGITHLSLAGSFFFNNNSSWSTGRTIVLELHKVLPYLEVLDITRCPWVTESLIIRFMEGYCINNNNSNKVVVAASKKEKTSSSQSLLMMSSLPIVYYYRGRFMLNEKQKQHLLLYSQQHQDQDIDAAHDDWW</sequence>
<dbReference type="KEGG" id="fcy:FRACYDRAFT_241445"/>
<feature type="region of interest" description="Disordered" evidence="1">
    <location>
        <begin position="132"/>
        <end position="159"/>
    </location>
</feature>
<accession>A0A1E7F9N3</accession>
<dbReference type="OrthoDB" id="56797at2759"/>
<evidence type="ECO:0008006" key="4">
    <source>
        <dbReference type="Google" id="ProtNLM"/>
    </source>
</evidence>
<proteinExistence type="predicted"/>
<organism evidence="2 3">
    <name type="scientific">Fragilariopsis cylindrus CCMP1102</name>
    <dbReference type="NCBI Taxonomy" id="635003"/>
    <lineage>
        <taxon>Eukaryota</taxon>
        <taxon>Sar</taxon>
        <taxon>Stramenopiles</taxon>
        <taxon>Ochrophyta</taxon>
        <taxon>Bacillariophyta</taxon>
        <taxon>Bacillariophyceae</taxon>
        <taxon>Bacillariophycidae</taxon>
        <taxon>Bacillariales</taxon>
        <taxon>Bacillariaceae</taxon>
        <taxon>Fragilariopsis</taxon>
    </lineage>
</organism>
<feature type="region of interest" description="Disordered" evidence="1">
    <location>
        <begin position="280"/>
        <end position="304"/>
    </location>
</feature>
<gene>
    <name evidence="2" type="ORF">FRACYDRAFT_241445</name>
</gene>
<dbReference type="Proteomes" id="UP000095751">
    <property type="component" value="Unassembled WGS sequence"/>
</dbReference>
<reference evidence="2 3" key="1">
    <citation type="submission" date="2016-09" db="EMBL/GenBank/DDBJ databases">
        <title>Extensive genetic diversity and differential bi-allelic expression allows diatom success in the polar Southern Ocean.</title>
        <authorList>
            <consortium name="DOE Joint Genome Institute"/>
            <person name="Mock T."/>
            <person name="Otillar R.P."/>
            <person name="Strauss J."/>
            <person name="Dupont C."/>
            <person name="Frickenhaus S."/>
            <person name="Maumus F."/>
            <person name="Mcmullan M."/>
            <person name="Sanges R."/>
            <person name="Schmutz J."/>
            <person name="Toseland A."/>
            <person name="Valas R."/>
            <person name="Veluchamy A."/>
            <person name="Ward B.J."/>
            <person name="Allen A."/>
            <person name="Barry K."/>
            <person name="Falciatore A."/>
            <person name="Ferrante M."/>
            <person name="Fortunato A.E."/>
            <person name="Gloeckner G."/>
            <person name="Gruber A."/>
            <person name="Hipkin R."/>
            <person name="Janech M."/>
            <person name="Kroth P."/>
            <person name="Leese F."/>
            <person name="Lindquist E."/>
            <person name="Lyon B.R."/>
            <person name="Martin J."/>
            <person name="Mayer C."/>
            <person name="Parker M."/>
            <person name="Quesneville H."/>
            <person name="Raymond J."/>
            <person name="Uhlig C."/>
            <person name="Valentin K.U."/>
            <person name="Worden A.Z."/>
            <person name="Armbrust E.V."/>
            <person name="Bowler C."/>
            <person name="Green B."/>
            <person name="Moulton V."/>
            <person name="Van Oosterhout C."/>
            <person name="Grigoriev I."/>
        </authorList>
    </citation>
    <scope>NUCLEOTIDE SEQUENCE [LARGE SCALE GENOMIC DNA]</scope>
    <source>
        <strain evidence="2 3">CCMP1102</strain>
    </source>
</reference>
<evidence type="ECO:0000313" key="3">
    <source>
        <dbReference type="Proteomes" id="UP000095751"/>
    </source>
</evidence>
<dbReference type="InParanoid" id="A0A1E7F9N3"/>
<name>A0A1E7F9N3_9STRA</name>
<evidence type="ECO:0000313" key="2">
    <source>
        <dbReference type="EMBL" id="OEU14890.1"/>
    </source>
</evidence>
<dbReference type="PANTHER" id="PTHR23353">
    <property type="entry name" value="RAB-GAP/TBC-RELATED"/>
    <property type="match status" value="1"/>
</dbReference>
<keyword evidence="3" id="KW-1185">Reference proteome</keyword>
<protein>
    <recommendedName>
        <fullName evidence="4">RNI-like protein</fullName>
    </recommendedName>
</protein>
<dbReference type="PANTHER" id="PTHR23353:SF23">
    <property type="entry name" value="PROTEIN HAIRLESS"/>
    <property type="match status" value="1"/>
</dbReference>